<accession>A0A9E5DPQ0</accession>
<evidence type="ECO:0000313" key="6">
    <source>
        <dbReference type="EMBL" id="MCZ3372658.1"/>
    </source>
</evidence>
<dbReference type="Gene3D" id="1.10.10.10">
    <property type="entry name" value="Winged helix-like DNA-binding domain superfamily/Winged helix DNA-binding domain"/>
    <property type="match status" value="1"/>
</dbReference>
<evidence type="ECO:0000313" key="5">
    <source>
        <dbReference type="EMBL" id="MCZ3364903.1"/>
    </source>
</evidence>
<evidence type="ECO:0000256" key="1">
    <source>
        <dbReference type="ARBA" id="ARBA00023015"/>
    </source>
</evidence>
<evidence type="ECO:0000259" key="4">
    <source>
        <dbReference type="PROSITE" id="PS50995"/>
    </source>
</evidence>
<keyword evidence="7" id="KW-1185">Reference proteome</keyword>
<evidence type="ECO:0000313" key="7">
    <source>
        <dbReference type="Proteomes" id="UP001068021"/>
    </source>
</evidence>
<reference evidence="6" key="1">
    <citation type="submission" date="2022-12" db="EMBL/GenBank/DDBJ databases">
        <title>Reclassification of two methanogenic archaea species isolated from the Kolyma lowland permafrost.</title>
        <authorList>
            <person name="Trubitsyn V.E."/>
            <person name="Rivkina E.M."/>
            <person name="Shcherbakova V.A."/>
        </authorList>
    </citation>
    <scope>NUCLEOTIDE SEQUENCE</scope>
    <source>
        <strain evidence="5">M2</strain>
        <strain evidence="6">MK4</strain>
    </source>
</reference>
<dbReference type="InterPro" id="IPR039422">
    <property type="entry name" value="MarR/SlyA-like"/>
</dbReference>
<dbReference type="GO" id="GO:0003700">
    <property type="term" value="F:DNA-binding transcription factor activity"/>
    <property type="evidence" value="ECO:0007669"/>
    <property type="project" value="InterPro"/>
</dbReference>
<dbReference type="Pfam" id="PF01047">
    <property type="entry name" value="MarR"/>
    <property type="match status" value="1"/>
</dbReference>
<dbReference type="GO" id="GO:0003677">
    <property type="term" value="F:DNA binding"/>
    <property type="evidence" value="ECO:0007669"/>
    <property type="project" value="UniProtKB-KW"/>
</dbReference>
<protein>
    <submittedName>
        <fullName evidence="6">MarR family transcriptional regulator</fullName>
    </submittedName>
</protein>
<dbReference type="Proteomes" id="UP001068021">
    <property type="component" value="Unassembled WGS sequence"/>
</dbReference>
<dbReference type="InterPro" id="IPR036390">
    <property type="entry name" value="WH_DNA-bd_sf"/>
</dbReference>
<dbReference type="PANTHER" id="PTHR33164:SF64">
    <property type="entry name" value="TRANSCRIPTIONAL REGULATOR SLYA"/>
    <property type="match status" value="1"/>
</dbReference>
<sequence>MKNEEYAKFWFETPEESAGFLLWQITNLWQRKMNSALKDLDLTHVQFALLAGIAWLERFEKPITQVRLAKYANTNIMMTSKVIRTLEKKDLILREECETDTRAKCVSLTEKGIQRFEKALNIVRAVDEKFFENKTYDEDFIKNLVHILELNHGE</sequence>
<dbReference type="SMART" id="SM00347">
    <property type="entry name" value="HTH_MARR"/>
    <property type="match status" value="1"/>
</dbReference>
<dbReference type="RefSeq" id="WP_048080211.1">
    <property type="nucleotide sequence ID" value="NZ_JAPVER010000018.1"/>
</dbReference>
<dbReference type="PROSITE" id="PS50995">
    <property type="entry name" value="HTH_MARR_2"/>
    <property type="match status" value="1"/>
</dbReference>
<dbReference type="GO" id="GO:0006950">
    <property type="term" value="P:response to stress"/>
    <property type="evidence" value="ECO:0007669"/>
    <property type="project" value="TreeGrafter"/>
</dbReference>
<dbReference type="Proteomes" id="UP001074446">
    <property type="component" value="Unassembled WGS sequence"/>
</dbReference>
<dbReference type="InterPro" id="IPR036388">
    <property type="entry name" value="WH-like_DNA-bd_sf"/>
</dbReference>
<dbReference type="EMBL" id="JAPVER010000018">
    <property type="protein sequence ID" value="MCZ3364903.1"/>
    <property type="molecule type" value="Genomic_DNA"/>
</dbReference>
<dbReference type="AlphaFoldDB" id="A0A9E5DPQ0"/>
<keyword evidence="2" id="KW-0238">DNA-binding</keyword>
<proteinExistence type="predicted"/>
<dbReference type="PANTHER" id="PTHR33164">
    <property type="entry name" value="TRANSCRIPTIONAL REGULATOR, MARR FAMILY"/>
    <property type="match status" value="1"/>
</dbReference>
<keyword evidence="3" id="KW-0804">Transcription</keyword>
<gene>
    <name evidence="6" type="ORF">O3H35_08430</name>
    <name evidence="5" type="ORF">O3H54_03310</name>
</gene>
<evidence type="ECO:0000256" key="3">
    <source>
        <dbReference type="ARBA" id="ARBA00023163"/>
    </source>
</evidence>
<name>A0A9E5DPQ0_9EURY</name>
<evidence type="ECO:0000256" key="2">
    <source>
        <dbReference type="ARBA" id="ARBA00023125"/>
    </source>
</evidence>
<dbReference type="EMBL" id="JAPVES010000030">
    <property type="protein sequence ID" value="MCZ3372658.1"/>
    <property type="molecule type" value="Genomic_DNA"/>
</dbReference>
<dbReference type="SUPFAM" id="SSF46785">
    <property type="entry name" value="Winged helix' DNA-binding domain"/>
    <property type="match status" value="1"/>
</dbReference>
<feature type="domain" description="HTH marR-type" evidence="4">
    <location>
        <begin position="15"/>
        <end position="153"/>
    </location>
</feature>
<keyword evidence="1" id="KW-0805">Transcription regulation</keyword>
<dbReference type="InterPro" id="IPR000835">
    <property type="entry name" value="HTH_MarR-typ"/>
</dbReference>
<organism evidence="6">
    <name type="scientific">Methanobacterium veterum</name>
    <dbReference type="NCBI Taxonomy" id="408577"/>
    <lineage>
        <taxon>Archaea</taxon>
        <taxon>Methanobacteriati</taxon>
        <taxon>Methanobacteriota</taxon>
        <taxon>Methanomada group</taxon>
        <taxon>Methanobacteria</taxon>
        <taxon>Methanobacteriales</taxon>
        <taxon>Methanobacteriaceae</taxon>
        <taxon>Methanobacterium</taxon>
    </lineage>
</organism>
<comment type="caution">
    <text evidence="6">The sequence shown here is derived from an EMBL/GenBank/DDBJ whole genome shotgun (WGS) entry which is preliminary data.</text>
</comment>